<proteinExistence type="predicted"/>
<name>A0A392P8X8_9FABA</name>
<sequence>ELLTYTDSNKPLVETDLDKIGKSKPINGNPLSPPNEQKEKAVDCISQLESSDDGPKVETDHDEIAGKEVTLPHDESVRDSSSQDFQTALKLSFTLPSSSYATMAIRELLKTSTSVAYQKTLN</sequence>
<dbReference type="PANTHER" id="PTHR13326:SF21">
    <property type="entry name" value="PSEUDOURIDYLATE SYNTHASE PUS7L"/>
    <property type="match status" value="1"/>
</dbReference>
<organism evidence="2 3">
    <name type="scientific">Trifolium medium</name>
    <dbReference type="NCBI Taxonomy" id="97028"/>
    <lineage>
        <taxon>Eukaryota</taxon>
        <taxon>Viridiplantae</taxon>
        <taxon>Streptophyta</taxon>
        <taxon>Embryophyta</taxon>
        <taxon>Tracheophyta</taxon>
        <taxon>Spermatophyta</taxon>
        <taxon>Magnoliopsida</taxon>
        <taxon>eudicotyledons</taxon>
        <taxon>Gunneridae</taxon>
        <taxon>Pentapetalae</taxon>
        <taxon>rosids</taxon>
        <taxon>fabids</taxon>
        <taxon>Fabales</taxon>
        <taxon>Fabaceae</taxon>
        <taxon>Papilionoideae</taxon>
        <taxon>50 kb inversion clade</taxon>
        <taxon>NPAAA clade</taxon>
        <taxon>Hologalegina</taxon>
        <taxon>IRL clade</taxon>
        <taxon>Trifolieae</taxon>
        <taxon>Trifolium</taxon>
    </lineage>
</organism>
<keyword evidence="3" id="KW-1185">Reference proteome</keyword>
<feature type="non-terminal residue" evidence="2">
    <location>
        <position position="1"/>
    </location>
</feature>
<dbReference type="SUPFAM" id="SSF55120">
    <property type="entry name" value="Pseudouridine synthase"/>
    <property type="match status" value="1"/>
</dbReference>
<evidence type="ECO:0000313" key="3">
    <source>
        <dbReference type="Proteomes" id="UP000265520"/>
    </source>
</evidence>
<dbReference type="Gene3D" id="3.30.2350.20">
    <property type="entry name" value="TruD, catalytic domain"/>
    <property type="match status" value="1"/>
</dbReference>
<dbReference type="InterPro" id="IPR020103">
    <property type="entry name" value="PsdUridine_synth_cat_dom_sf"/>
</dbReference>
<accession>A0A392P8X8</accession>
<dbReference type="EMBL" id="LXQA010065147">
    <property type="protein sequence ID" value="MCI07365.1"/>
    <property type="molecule type" value="Genomic_DNA"/>
</dbReference>
<dbReference type="GO" id="GO:0003723">
    <property type="term" value="F:RNA binding"/>
    <property type="evidence" value="ECO:0007669"/>
    <property type="project" value="InterPro"/>
</dbReference>
<feature type="region of interest" description="Disordered" evidence="1">
    <location>
        <begin position="1"/>
        <end position="39"/>
    </location>
</feature>
<comment type="caution">
    <text evidence="2">The sequence shown here is derived from an EMBL/GenBank/DDBJ whole genome shotgun (WGS) entry which is preliminary data.</text>
</comment>
<dbReference type="InterPro" id="IPR001656">
    <property type="entry name" value="PsdUridine_synth_TruD"/>
</dbReference>
<dbReference type="GO" id="GO:0009982">
    <property type="term" value="F:pseudouridine synthase activity"/>
    <property type="evidence" value="ECO:0007669"/>
    <property type="project" value="InterPro"/>
</dbReference>
<dbReference type="AlphaFoldDB" id="A0A392P8X8"/>
<dbReference type="Proteomes" id="UP000265520">
    <property type="component" value="Unassembled WGS sequence"/>
</dbReference>
<protein>
    <submittedName>
        <fullName evidence="2">Multisubstrate pseudouridine synthase 7-like</fullName>
    </submittedName>
</protein>
<dbReference type="GO" id="GO:0001522">
    <property type="term" value="P:pseudouridine synthesis"/>
    <property type="evidence" value="ECO:0007669"/>
    <property type="project" value="InterPro"/>
</dbReference>
<evidence type="ECO:0000256" key="1">
    <source>
        <dbReference type="SAM" id="MobiDB-lite"/>
    </source>
</evidence>
<dbReference type="PANTHER" id="PTHR13326">
    <property type="entry name" value="TRNA PSEUDOURIDINE SYNTHASE D"/>
    <property type="match status" value="1"/>
</dbReference>
<dbReference type="InterPro" id="IPR042214">
    <property type="entry name" value="TruD_catalytic"/>
</dbReference>
<reference evidence="2 3" key="1">
    <citation type="journal article" date="2018" name="Front. Plant Sci.">
        <title>Red Clover (Trifolium pratense) and Zigzag Clover (T. medium) - A Picture of Genomic Similarities and Differences.</title>
        <authorList>
            <person name="Dluhosova J."/>
            <person name="Istvanek J."/>
            <person name="Nedelnik J."/>
            <person name="Repkova J."/>
        </authorList>
    </citation>
    <scope>NUCLEOTIDE SEQUENCE [LARGE SCALE GENOMIC DNA]</scope>
    <source>
        <strain evidence="3">cv. 10/8</strain>
        <tissue evidence="2">Leaf</tissue>
    </source>
</reference>
<dbReference type="GO" id="GO:0005634">
    <property type="term" value="C:nucleus"/>
    <property type="evidence" value="ECO:0007669"/>
    <property type="project" value="TreeGrafter"/>
</dbReference>
<evidence type="ECO:0000313" key="2">
    <source>
        <dbReference type="EMBL" id="MCI07365.1"/>
    </source>
</evidence>